<protein>
    <submittedName>
        <fullName evidence="2">Phytanoyl-CoA dioxygenase</fullName>
    </submittedName>
</protein>
<name>A0A411PJJ4_9GAMM</name>
<keyword evidence="2" id="KW-0223">Dioxygenase</keyword>
<dbReference type="Pfam" id="PF05721">
    <property type="entry name" value="PhyH"/>
    <property type="match status" value="1"/>
</dbReference>
<dbReference type="SUPFAM" id="SSF51197">
    <property type="entry name" value="Clavaminate synthase-like"/>
    <property type="match status" value="1"/>
</dbReference>
<dbReference type="RefSeq" id="WP_130600991.1">
    <property type="nucleotide sequence ID" value="NZ_CP036200.1"/>
</dbReference>
<dbReference type="OrthoDB" id="7054292at2"/>
<keyword evidence="3" id="KW-1185">Reference proteome</keyword>
<gene>
    <name evidence="2" type="ORF">EXU30_13840</name>
</gene>
<sequence>MDIQQLVAQFQRDGYLVLDNFFDKQLMQDCNEAILDHFGMSPEFLHNDEFLSQADTEVIPWFPEREGVALFSEVNRHALLSELTKAILGDDWYSQYSMVMFSKQGTKGQAWHQDCPPENPEQFNLNRLVYTMDISEHTGGLTQVMPGSHKAGLLPSNGQPMSEDDMVTLTPKAGTLVLLHGHCWHKVTPVTGKYRVSTNYRSAPQGTPEDITDICVYRNMRYRFSTSETIEVRG</sequence>
<dbReference type="GO" id="GO:0016706">
    <property type="term" value="F:2-oxoglutarate-dependent dioxygenase activity"/>
    <property type="evidence" value="ECO:0007669"/>
    <property type="project" value="UniProtKB-ARBA"/>
</dbReference>
<proteinExistence type="predicted"/>
<dbReference type="Gene3D" id="2.60.120.620">
    <property type="entry name" value="q2cbj1_9rhob like domain"/>
    <property type="match status" value="1"/>
</dbReference>
<evidence type="ECO:0000313" key="2">
    <source>
        <dbReference type="EMBL" id="QBF83658.1"/>
    </source>
</evidence>
<keyword evidence="2" id="KW-0560">Oxidoreductase</keyword>
<dbReference type="GO" id="GO:0005506">
    <property type="term" value="F:iron ion binding"/>
    <property type="evidence" value="ECO:0007669"/>
    <property type="project" value="UniProtKB-ARBA"/>
</dbReference>
<dbReference type="Proteomes" id="UP000291106">
    <property type="component" value="Chromosome"/>
</dbReference>
<dbReference type="AlphaFoldDB" id="A0A411PJJ4"/>
<dbReference type="EMBL" id="CP036200">
    <property type="protein sequence ID" value="QBF83658.1"/>
    <property type="molecule type" value="Genomic_DNA"/>
</dbReference>
<organism evidence="2 3">
    <name type="scientific">Shewanella maritima</name>
    <dbReference type="NCBI Taxonomy" id="2520507"/>
    <lineage>
        <taxon>Bacteria</taxon>
        <taxon>Pseudomonadati</taxon>
        <taxon>Pseudomonadota</taxon>
        <taxon>Gammaproteobacteria</taxon>
        <taxon>Alteromonadales</taxon>
        <taxon>Shewanellaceae</taxon>
        <taxon>Shewanella</taxon>
    </lineage>
</organism>
<dbReference type="PANTHER" id="PTHR20883:SF48">
    <property type="entry name" value="ECTOINE DIOXYGENASE"/>
    <property type="match status" value="1"/>
</dbReference>
<dbReference type="KEGG" id="smai:EXU30_13840"/>
<dbReference type="InterPro" id="IPR008775">
    <property type="entry name" value="Phytyl_CoA_dOase-like"/>
</dbReference>
<evidence type="ECO:0000256" key="1">
    <source>
        <dbReference type="ARBA" id="ARBA00001954"/>
    </source>
</evidence>
<comment type="cofactor">
    <cofactor evidence="1">
        <name>Fe(2+)</name>
        <dbReference type="ChEBI" id="CHEBI:29033"/>
    </cofactor>
</comment>
<evidence type="ECO:0000313" key="3">
    <source>
        <dbReference type="Proteomes" id="UP000291106"/>
    </source>
</evidence>
<accession>A0A411PJJ4</accession>
<dbReference type="PANTHER" id="PTHR20883">
    <property type="entry name" value="PHYTANOYL-COA DIOXYGENASE DOMAIN CONTAINING 1"/>
    <property type="match status" value="1"/>
</dbReference>
<reference evidence="2 3" key="1">
    <citation type="submission" date="2019-02" db="EMBL/GenBank/DDBJ databases">
        <title>Shewanella sp. D4-2 isolated from Dokdo Island.</title>
        <authorList>
            <person name="Baek K."/>
        </authorList>
    </citation>
    <scope>NUCLEOTIDE SEQUENCE [LARGE SCALE GENOMIC DNA]</scope>
    <source>
        <strain evidence="2 3">D4-2</strain>
    </source>
</reference>